<name>A0A4Q7AEU6_9GAMM</name>
<evidence type="ECO:0000259" key="2">
    <source>
        <dbReference type="Pfam" id="PF06713"/>
    </source>
</evidence>
<evidence type="ECO:0000256" key="1">
    <source>
        <dbReference type="SAM" id="Phobius"/>
    </source>
</evidence>
<feature type="transmembrane region" description="Helical" evidence="1">
    <location>
        <begin position="12"/>
        <end position="32"/>
    </location>
</feature>
<evidence type="ECO:0000313" key="4">
    <source>
        <dbReference type="Proteomes" id="UP000293863"/>
    </source>
</evidence>
<feature type="domain" description="Uncharacterized protein YyaB-like PH" evidence="2">
    <location>
        <begin position="60"/>
        <end position="132"/>
    </location>
</feature>
<proteinExistence type="predicted"/>
<organism evidence="3 4">
    <name type="scientific">Acinetobacter wuhouensis</name>
    <dbReference type="NCBI Taxonomy" id="1879050"/>
    <lineage>
        <taxon>Bacteria</taxon>
        <taxon>Pseudomonadati</taxon>
        <taxon>Pseudomonadota</taxon>
        <taxon>Gammaproteobacteria</taxon>
        <taxon>Moraxellales</taxon>
        <taxon>Moraxellaceae</taxon>
        <taxon>Acinetobacter</taxon>
    </lineage>
</organism>
<protein>
    <recommendedName>
        <fullName evidence="2">Uncharacterized protein YyaB-like PH domain-containing protein</fullName>
    </recommendedName>
</protein>
<keyword evidence="4" id="KW-1185">Reference proteome</keyword>
<dbReference type="InterPro" id="IPR009589">
    <property type="entry name" value="PH_YyaB-like"/>
</dbReference>
<dbReference type="GO" id="GO:0030153">
    <property type="term" value="P:bacteriocin immunity"/>
    <property type="evidence" value="ECO:0007669"/>
    <property type="project" value="InterPro"/>
</dbReference>
<dbReference type="Proteomes" id="UP000293863">
    <property type="component" value="Unassembled WGS sequence"/>
</dbReference>
<dbReference type="RefSeq" id="WP_130168615.1">
    <property type="nucleotide sequence ID" value="NZ_SGSQ01000017.1"/>
</dbReference>
<comment type="caution">
    <text evidence="3">The sequence shown here is derived from an EMBL/GenBank/DDBJ whole genome shotgun (WGS) entry which is preliminary data.</text>
</comment>
<dbReference type="AlphaFoldDB" id="A0A4Q7AEU6"/>
<keyword evidence="1" id="KW-1133">Transmembrane helix</keyword>
<reference evidence="3 4" key="1">
    <citation type="submission" date="2019-02" db="EMBL/GenBank/DDBJ databases">
        <title>The Batch Genome Submission of Acinetobacter spp. strains.</title>
        <authorList>
            <person name="Qin J."/>
            <person name="Hu Y."/>
            <person name="Ye H."/>
            <person name="Wei L."/>
            <person name="Feng Y."/>
            <person name="Zong Z."/>
        </authorList>
    </citation>
    <scope>NUCLEOTIDE SEQUENCE [LARGE SCALE GENOMIC DNA]</scope>
    <source>
        <strain evidence="3 4">WCHAW060049</strain>
    </source>
</reference>
<sequence length="138" mass="16222">MQTFRSKIDWWVFGFIVAMSGLLIQLLVTMYAKGTMQEYPEHTTVYILTVILLWLPLLTTRYVIKDRTLTIHTLIFKWVIQLDDIQKVSPTDHLDVSPALSLKRFKIEYLKDGKPKQILVSPRNPQKFHELVNTNYSK</sequence>
<feature type="transmembrane region" description="Helical" evidence="1">
    <location>
        <begin position="44"/>
        <end position="64"/>
    </location>
</feature>
<accession>A0A4Q7AEU6</accession>
<gene>
    <name evidence="3" type="ORF">EXU28_11620</name>
</gene>
<keyword evidence="1" id="KW-0472">Membrane</keyword>
<dbReference type="Pfam" id="PF06713">
    <property type="entry name" value="bPH_4"/>
    <property type="match status" value="1"/>
</dbReference>
<keyword evidence="1" id="KW-0812">Transmembrane</keyword>
<evidence type="ECO:0000313" key="3">
    <source>
        <dbReference type="EMBL" id="RZG45484.1"/>
    </source>
</evidence>
<dbReference type="EMBL" id="SGSQ01000017">
    <property type="protein sequence ID" value="RZG45484.1"/>
    <property type="molecule type" value="Genomic_DNA"/>
</dbReference>